<gene>
    <name evidence="2" type="ORF">N0V89_006359</name>
</gene>
<keyword evidence="3" id="KW-1185">Reference proteome</keyword>
<protein>
    <recommendedName>
        <fullName evidence="4">Amine oxidase, flavin-containing superfamily</fullName>
    </recommendedName>
</protein>
<reference evidence="2" key="1">
    <citation type="submission" date="2022-10" db="EMBL/GenBank/DDBJ databases">
        <title>Tapping the CABI collections for fungal endophytes: first genome assemblies for Collariella, Neodidymelliopsis, Ascochyta clinopodiicola, Didymella pomorum, Didymosphaeria variabile, Neocosmospora piperis and Neocucurbitaria cava.</title>
        <authorList>
            <person name="Hill R."/>
        </authorList>
    </citation>
    <scope>NUCLEOTIDE SEQUENCE</scope>
    <source>
        <strain evidence="2">IMI 356815</strain>
    </source>
</reference>
<evidence type="ECO:0000256" key="1">
    <source>
        <dbReference type="SAM" id="SignalP"/>
    </source>
</evidence>
<dbReference type="Proteomes" id="UP001140513">
    <property type="component" value="Unassembled WGS sequence"/>
</dbReference>
<dbReference type="Pfam" id="PF13450">
    <property type="entry name" value="NAD_binding_8"/>
    <property type="match status" value="1"/>
</dbReference>
<feature type="chain" id="PRO_5040797239" description="Amine oxidase, flavin-containing superfamily" evidence="1">
    <location>
        <begin position="18"/>
        <end position="479"/>
    </location>
</feature>
<dbReference type="Gene3D" id="1.10.405.20">
    <property type="match status" value="1"/>
</dbReference>
<dbReference type="EMBL" id="JAPEUX010000004">
    <property type="protein sequence ID" value="KAJ4354622.1"/>
    <property type="molecule type" value="Genomic_DNA"/>
</dbReference>
<evidence type="ECO:0000313" key="2">
    <source>
        <dbReference type="EMBL" id="KAJ4354622.1"/>
    </source>
</evidence>
<evidence type="ECO:0008006" key="4">
    <source>
        <dbReference type="Google" id="ProtNLM"/>
    </source>
</evidence>
<dbReference type="OrthoDB" id="68575at2759"/>
<dbReference type="SUPFAM" id="SSF51905">
    <property type="entry name" value="FAD/NAD(P)-binding domain"/>
    <property type="match status" value="1"/>
</dbReference>
<dbReference type="Gene3D" id="3.30.70.1990">
    <property type="match status" value="1"/>
</dbReference>
<proteinExistence type="predicted"/>
<evidence type="ECO:0000313" key="3">
    <source>
        <dbReference type="Proteomes" id="UP001140513"/>
    </source>
</evidence>
<keyword evidence="1" id="KW-0732">Signal</keyword>
<dbReference type="Gene3D" id="3.50.50.60">
    <property type="entry name" value="FAD/NAD(P)-binding domain"/>
    <property type="match status" value="1"/>
</dbReference>
<dbReference type="InterPro" id="IPR036188">
    <property type="entry name" value="FAD/NAD-bd_sf"/>
</dbReference>
<comment type="caution">
    <text evidence="2">The sequence shown here is derived from an EMBL/GenBank/DDBJ whole genome shotgun (WGS) entry which is preliminary data.</text>
</comment>
<sequence>MHSRAFLASLCVAFTLAASLSTNDFGNFEPPDIVERDIAIIGGGSAGTYSSISLKDKGKSIIVIEKKNRIGGHTETYIDPATGTPIDMGVVIFHNLTIVRDYFARFDVPLITSGSDVDPNAVSVTGTYDLRTSKEVNITSPSQTNVGAAFAKYAEFLAKYPRLNDGMFLPDPVPEDLLMPFGDFAKKYGIEDAVATMFNYNPGLGDILTVPMIENQRVWGQSLVQQLAGGFLTTKHHNNSELYSKAQAELLAAESLLLQSHVICSERSDGGVKLIVQTPAGRKLIKAKKLLITIPPRLDFLAPFNLSAHERSIFGKLIDAGYYTSILNNTGLPDDLSITNYRSDTAYNLPQLPGVYGIGSTPVPGLKLAYYGTPRSNSTYPLSDQQVKSEIVNAIKTLQKANPETFSAEEPQFVEYSSHTPFYLQARPGDTKAGFYREMYALQGERNTFWTGATWRAQDSSDIWRYTEEEVLPGLVKEL</sequence>
<dbReference type="RefSeq" id="XP_056072396.1">
    <property type="nucleotide sequence ID" value="XM_056215129.1"/>
</dbReference>
<feature type="signal peptide" evidence="1">
    <location>
        <begin position="1"/>
        <end position="17"/>
    </location>
</feature>
<name>A0A9W9CC34_9PLEO</name>
<dbReference type="AlphaFoldDB" id="A0A9W9CC34"/>
<dbReference type="GeneID" id="80909889"/>
<accession>A0A9W9CC34</accession>
<organism evidence="2 3">
    <name type="scientific">Didymosphaeria variabile</name>
    <dbReference type="NCBI Taxonomy" id="1932322"/>
    <lineage>
        <taxon>Eukaryota</taxon>
        <taxon>Fungi</taxon>
        <taxon>Dikarya</taxon>
        <taxon>Ascomycota</taxon>
        <taxon>Pezizomycotina</taxon>
        <taxon>Dothideomycetes</taxon>
        <taxon>Pleosporomycetidae</taxon>
        <taxon>Pleosporales</taxon>
        <taxon>Massarineae</taxon>
        <taxon>Didymosphaeriaceae</taxon>
        <taxon>Didymosphaeria</taxon>
    </lineage>
</organism>